<dbReference type="Proteomes" id="UP000000547">
    <property type="component" value="Chromosome"/>
</dbReference>
<reference evidence="1" key="1">
    <citation type="journal article" date="2005" name="Proc. Natl. Acad. Sci. U.S.A.">
        <title>The psychrophilic lifestyle as revealed by the genome sequence of Colwellia psychrerythraea 34H through genomic and proteomic analyses.</title>
        <authorList>
            <person name="Methe B.A."/>
            <person name="Nelson K.E."/>
            <person name="Deming J.W."/>
            <person name="Momen B."/>
            <person name="Melamud E."/>
            <person name="Zhang X."/>
            <person name="Moult J."/>
            <person name="Madupu R."/>
            <person name="Nelson W.C."/>
            <person name="Dodson R.J."/>
            <person name="Brinkac L.M."/>
            <person name="Daugherty S.C."/>
            <person name="Durkin A.S."/>
            <person name="DeBoy R.T."/>
            <person name="Kolonay J.F."/>
            <person name="Sullivan S.A."/>
            <person name="Zhou L."/>
            <person name="Davidsen T.M."/>
            <person name="Wu M."/>
            <person name="Huston A.L."/>
            <person name="Lewis M."/>
            <person name="Weaver B."/>
            <person name="Weidman J.F."/>
            <person name="Khouri H."/>
            <person name="Utterback T.R."/>
            <person name="Feldblyum T.V."/>
            <person name="Fraser C.M."/>
        </authorList>
    </citation>
    <scope>NUCLEOTIDE SEQUENCE [LARGE SCALE GENOMIC DNA]</scope>
    <source>
        <strain evidence="1">34H</strain>
    </source>
</reference>
<dbReference type="EMBL" id="CP000083">
    <property type="protein sequence ID" value="AAZ25930.1"/>
    <property type="molecule type" value="Genomic_DNA"/>
</dbReference>
<evidence type="ECO:0000313" key="2">
    <source>
        <dbReference type="Proteomes" id="UP000000547"/>
    </source>
</evidence>
<gene>
    <name evidence="1" type="ordered locus">CPS_0785</name>
</gene>
<name>Q488I0_COLP3</name>
<accession>Q488I0</accession>
<dbReference type="AlphaFoldDB" id="Q488I0"/>
<organism evidence="1 2">
    <name type="scientific">Colwellia psychrerythraea (strain 34H / ATCC BAA-681)</name>
    <name type="common">Vibrio psychroerythus</name>
    <dbReference type="NCBI Taxonomy" id="167879"/>
    <lineage>
        <taxon>Bacteria</taxon>
        <taxon>Pseudomonadati</taxon>
        <taxon>Pseudomonadota</taxon>
        <taxon>Gammaproteobacteria</taxon>
        <taxon>Alteromonadales</taxon>
        <taxon>Colwelliaceae</taxon>
        <taxon>Colwellia</taxon>
    </lineage>
</organism>
<dbReference type="HOGENOM" id="CLU_3402948_0_0_6"/>
<proteinExistence type="predicted"/>
<sequence length="30" mass="3653">MHLINSASKTLPDYRYIFLTSKVYLKKYCR</sequence>
<dbReference type="KEGG" id="cps:CPS_0785"/>
<protein>
    <submittedName>
        <fullName evidence="1">Uncharacterized protein</fullName>
    </submittedName>
</protein>
<evidence type="ECO:0000313" key="1">
    <source>
        <dbReference type="EMBL" id="AAZ25930.1"/>
    </source>
</evidence>